<dbReference type="Gene3D" id="3.10.20.30">
    <property type="match status" value="1"/>
</dbReference>
<dbReference type="GO" id="GO:0046872">
    <property type="term" value="F:metal ion binding"/>
    <property type="evidence" value="ECO:0007669"/>
    <property type="project" value="UniProtKB-KW"/>
</dbReference>
<dbReference type="InterPro" id="IPR018298">
    <property type="entry name" value="Adrenodoxin_Fe-S_BS"/>
</dbReference>
<name>A0A6P6RYE1_9EIME</name>
<dbReference type="AlphaFoldDB" id="A0A6P6RYE1"/>
<keyword evidence="3" id="KW-0813">Transport</keyword>
<sequence length="157" mass="17395">MKDSATRTESRFDFDAAQCISNPKPAIVRISHWWSLEGCVRRSFAFVEDDGKETAVQVPEGTTILEAAHSNDVPLEGSCEGQCSCSTCHVILSDELYEALPEPSVEEEDMLDLAACLTDTSRLGCQIRVNKHFEGEKIKLPAITRNFFVDGHKPSPH</sequence>
<comment type="cofactor">
    <cofactor evidence="9">
        <name>[2Fe-2S] cluster</name>
        <dbReference type="ChEBI" id="CHEBI:190135"/>
    </cofactor>
</comment>
<dbReference type="OrthoDB" id="328524at2759"/>
<organism evidence="11 12">
    <name type="scientific">Cyclospora cayetanensis</name>
    <dbReference type="NCBI Taxonomy" id="88456"/>
    <lineage>
        <taxon>Eukaryota</taxon>
        <taxon>Sar</taxon>
        <taxon>Alveolata</taxon>
        <taxon>Apicomplexa</taxon>
        <taxon>Conoidasida</taxon>
        <taxon>Coccidia</taxon>
        <taxon>Eucoccidiorida</taxon>
        <taxon>Eimeriorina</taxon>
        <taxon>Eimeriidae</taxon>
        <taxon>Cyclospora</taxon>
    </lineage>
</organism>
<dbReference type="GO" id="GO:0051537">
    <property type="term" value="F:2 iron, 2 sulfur cluster binding"/>
    <property type="evidence" value="ECO:0007669"/>
    <property type="project" value="UniProtKB-KW"/>
</dbReference>
<reference evidence="12" key="1">
    <citation type="submission" date="2025-08" db="UniProtKB">
        <authorList>
            <consortium name="RefSeq"/>
        </authorList>
    </citation>
    <scope>IDENTIFICATION</scope>
</reference>
<keyword evidence="4" id="KW-0001">2Fe-2S</keyword>
<dbReference type="InterPro" id="IPR001055">
    <property type="entry name" value="Adrenodoxin-like"/>
</dbReference>
<dbReference type="InterPro" id="IPR012675">
    <property type="entry name" value="Beta-grasp_dom_sf"/>
</dbReference>
<dbReference type="Proteomes" id="UP000515125">
    <property type="component" value="Unplaced"/>
</dbReference>
<keyword evidence="7" id="KW-0408">Iron</keyword>
<evidence type="ECO:0000313" key="12">
    <source>
        <dbReference type="RefSeq" id="XP_026192898.1"/>
    </source>
</evidence>
<evidence type="ECO:0000313" key="11">
    <source>
        <dbReference type="Proteomes" id="UP000515125"/>
    </source>
</evidence>
<protein>
    <recommendedName>
        <fullName evidence="2">2Fe-2S ferredoxin</fullName>
    </recommendedName>
</protein>
<keyword evidence="11" id="KW-1185">Reference proteome</keyword>
<evidence type="ECO:0000256" key="5">
    <source>
        <dbReference type="ARBA" id="ARBA00022723"/>
    </source>
</evidence>
<gene>
    <name evidence="12" type="primary">LOC34621085</name>
</gene>
<dbReference type="PANTHER" id="PTHR23426">
    <property type="entry name" value="FERREDOXIN/ADRENODOXIN"/>
    <property type="match status" value="1"/>
</dbReference>
<dbReference type="CDD" id="cd00207">
    <property type="entry name" value="fer2"/>
    <property type="match status" value="1"/>
</dbReference>
<dbReference type="PANTHER" id="PTHR23426:SF72">
    <property type="entry name" value="2FE-2S FERREDOXIN-TYPE DOMAIN-CONTAINING PROTEIN"/>
    <property type="match status" value="1"/>
</dbReference>
<dbReference type="PROSITE" id="PS51085">
    <property type="entry name" value="2FE2S_FER_2"/>
    <property type="match status" value="1"/>
</dbReference>
<dbReference type="SUPFAM" id="SSF54292">
    <property type="entry name" value="2Fe-2S ferredoxin-like"/>
    <property type="match status" value="1"/>
</dbReference>
<evidence type="ECO:0000256" key="6">
    <source>
        <dbReference type="ARBA" id="ARBA00022982"/>
    </source>
</evidence>
<dbReference type="PROSITE" id="PS00814">
    <property type="entry name" value="ADX"/>
    <property type="match status" value="1"/>
</dbReference>
<comment type="similarity">
    <text evidence="1">Belongs to the adrenodoxin/putidaredoxin family.</text>
</comment>
<dbReference type="GO" id="GO:0140647">
    <property type="term" value="P:P450-containing electron transport chain"/>
    <property type="evidence" value="ECO:0007669"/>
    <property type="project" value="InterPro"/>
</dbReference>
<dbReference type="GeneID" id="34621085"/>
<evidence type="ECO:0000256" key="7">
    <source>
        <dbReference type="ARBA" id="ARBA00023004"/>
    </source>
</evidence>
<keyword evidence="8" id="KW-0411">Iron-sulfur</keyword>
<dbReference type="PRINTS" id="PR00355">
    <property type="entry name" value="ADRENODOXIN"/>
</dbReference>
<keyword evidence="5" id="KW-0479">Metal-binding</keyword>
<proteinExistence type="inferred from homology"/>
<dbReference type="Pfam" id="PF00111">
    <property type="entry name" value="Fer2"/>
    <property type="match status" value="1"/>
</dbReference>
<evidence type="ECO:0000256" key="4">
    <source>
        <dbReference type="ARBA" id="ARBA00022714"/>
    </source>
</evidence>
<dbReference type="InterPro" id="IPR036010">
    <property type="entry name" value="2Fe-2S_ferredoxin-like_sf"/>
</dbReference>
<dbReference type="GO" id="GO:0005739">
    <property type="term" value="C:mitochondrion"/>
    <property type="evidence" value="ECO:0007669"/>
    <property type="project" value="TreeGrafter"/>
</dbReference>
<keyword evidence="6" id="KW-0249">Electron transport</keyword>
<evidence type="ECO:0000259" key="10">
    <source>
        <dbReference type="PROSITE" id="PS51085"/>
    </source>
</evidence>
<dbReference type="RefSeq" id="XP_026192898.1">
    <property type="nucleotide sequence ID" value="XM_026337113.1"/>
</dbReference>
<evidence type="ECO:0000256" key="1">
    <source>
        <dbReference type="ARBA" id="ARBA00010914"/>
    </source>
</evidence>
<evidence type="ECO:0000256" key="3">
    <source>
        <dbReference type="ARBA" id="ARBA00022448"/>
    </source>
</evidence>
<evidence type="ECO:0000256" key="2">
    <source>
        <dbReference type="ARBA" id="ARBA00019395"/>
    </source>
</evidence>
<feature type="domain" description="2Fe-2S ferredoxin-type" evidence="10">
    <location>
        <begin position="42"/>
        <end position="133"/>
    </location>
</feature>
<evidence type="ECO:0000256" key="9">
    <source>
        <dbReference type="ARBA" id="ARBA00034078"/>
    </source>
</evidence>
<dbReference type="GO" id="GO:0009055">
    <property type="term" value="F:electron transfer activity"/>
    <property type="evidence" value="ECO:0007669"/>
    <property type="project" value="TreeGrafter"/>
</dbReference>
<dbReference type="InterPro" id="IPR001041">
    <property type="entry name" value="2Fe-2S_ferredoxin-type"/>
</dbReference>
<accession>A0A6P6RYE1</accession>
<evidence type="ECO:0000256" key="8">
    <source>
        <dbReference type="ARBA" id="ARBA00023014"/>
    </source>
</evidence>